<dbReference type="GO" id="GO:0006814">
    <property type="term" value="P:sodium ion transport"/>
    <property type="evidence" value="ECO:0007669"/>
    <property type="project" value="UniProtKB-KW"/>
</dbReference>
<evidence type="ECO:0000256" key="11">
    <source>
        <dbReference type="ARBA" id="ARBA00023201"/>
    </source>
</evidence>
<feature type="transmembrane region" description="Helical" evidence="14">
    <location>
        <begin position="308"/>
        <end position="337"/>
    </location>
</feature>
<dbReference type="PANTHER" id="PTHR48086:SF3">
    <property type="entry name" value="SODIUM_PROLINE SYMPORTER"/>
    <property type="match status" value="1"/>
</dbReference>
<feature type="transmembrane region" description="Helical" evidence="14">
    <location>
        <begin position="187"/>
        <end position="205"/>
    </location>
</feature>
<evidence type="ECO:0000256" key="1">
    <source>
        <dbReference type="ARBA" id="ARBA00004651"/>
    </source>
</evidence>
<accession>A0ABD7PD45</accession>
<evidence type="ECO:0000256" key="6">
    <source>
        <dbReference type="ARBA" id="ARBA00022847"/>
    </source>
</evidence>
<comment type="caution">
    <text evidence="15">The sequence shown here is derived from an EMBL/GenBank/DDBJ whole genome shotgun (WGS) entry which is preliminary data.</text>
</comment>
<dbReference type="InterPro" id="IPR050277">
    <property type="entry name" value="Sodium:Solute_Symporter"/>
</dbReference>
<feature type="transmembrane region" description="Helical" evidence="14">
    <location>
        <begin position="410"/>
        <end position="427"/>
    </location>
</feature>
<dbReference type="PROSITE" id="PS50283">
    <property type="entry name" value="NA_SOLUT_SYMP_3"/>
    <property type="match status" value="1"/>
</dbReference>
<gene>
    <name evidence="15" type="primary">putP_2</name>
    <name evidence="15" type="ORF">SAMEA3729809_05073</name>
</gene>
<keyword evidence="10 14" id="KW-0472">Membrane</keyword>
<evidence type="ECO:0000256" key="5">
    <source>
        <dbReference type="ARBA" id="ARBA00022692"/>
    </source>
</evidence>
<dbReference type="EMBL" id="UKAS01000029">
    <property type="protein sequence ID" value="SXF98535.1"/>
    <property type="molecule type" value="Genomic_DNA"/>
</dbReference>
<dbReference type="Gene3D" id="1.20.1730.10">
    <property type="entry name" value="Sodium/glucose cotransporter"/>
    <property type="match status" value="1"/>
</dbReference>
<evidence type="ECO:0000256" key="3">
    <source>
        <dbReference type="ARBA" id="ARBA00022448"/>
    </source>
</evidence>
<feature type="transmembrane region" description="Helical" evidence="14">
    <location>
        <begin position="123"/>
        <end position="147"/>
    </location>
</feature>
<evidence type="ECO:0000313" key="15">
    <source>
        <dbReference type="EMBL" id="SXF98535.1"/>
    </source>
</evidence>
<dbReference type="PANTHER" id="PTHR48086">
    <property type="entry name" value="SODIUM/PROLINE SYMPORTER-RELATED"/>
    <property type="match status" value="1"/>
</dbReference>
<evidence type="ECO:0000256" key="7">
    <source>
        <dbReference type="ARBA" id="ARBA00022989"/>
    </source>
</evidence>
<comment type="similarity">
    <text evidence="2 13">Belongs to the sodium:solute symporter (SSF) (TC 2.A.21) family.</text>
</comment>
<dbReference type="RefSeq" id="WP_110212533.1">
    <property type="nucleotide sequence ID" value="NZ_JAHKCA010000007.1"/>
</dbReference>
<comment type="catalytic activity">
    <reaction evidence="12">
        <text>L-proline(in) + Na(+)(in) = L-proline(out) + Na(+)(out)</text>
        <dbReference type="Rhea" id="RHEA:28967"/>
        <dbReference type="ChEBI" id="CHEBI:29101"/>
        <dbReference type="ChEBI" id="CHEBI:60039"/>
    </reaction>
</comment>
<feature type="transmembrane region" description="Helical" evidence="14">
    <location>
        <begin position="47"/>
        <end position="65"/>
    </location>
</feature>
<sequence>MNTFNVQDTLIIVSIVVVYIFFTTWLTFRLRSKNAGDFMEGSRAMPAFIVGILLMSEFIGAKSTIGTAQAAFEGGIAASWSIIGAAIGFPLFGMILVKRIYNTGKITISGAIAEKYGTSTKNIISLIMIYALLLVNVGNYVSGAAAIATVLHVTLPVAAFITAIVSTFYFAFGGLKGIAWVTMLHSALKYLGVLIILGFALSQTGGFKPMISEMPAYYWTWDGNIGASTIFAWLIGTIGSIFCTQFVIQAISSTKDAKSAQRSTWVAFFFCLPIALAIGIIGVAAKYLHPEINSLYAMPVFLQNMNPWVAGLVTTSLVASIFVSVSTVALAIASLVVKDFYVPYRNPTPEQEFKATRWLSLLIGFLPLIFVLFVPEVLKLSFFTRAIRLSISVVAVIAFYAPFYKSARGANAGLIGACLVTTVWYLLGDPFGINNMYIALLTPAVIMAIDYLIPQKATNESDKSVENKGV</sequence>
<evidence type="ECO:0000256" key="4">
    <source>
        <dbReference type="ARBA" id="ARBA00022475"/>
    </source>
</evidence>
<keyword evidence="3" id="KW-0813">Transport</keyword>
<feature type="transmembrane region" description="Helical" evidence="14">
    <location>
        <begin position="358"/>
        <end position="374"/>
    </location>
</feature>
<evidence type="ECO:0000313" key="16">
    <source>
        <dbReference type="Proteomes" id="UP000258928"/>
    </source>
</evidence>
<feature type="transmembrane region" description="Helical" evidence="14">
    <location>
        <begin position="6"/>
        <end position="26"/>
    </location>
</feature>
<evidence type="ECO:0000256" key="2">
    <source>
        <dbReference type="ARBA" id="ARBA00006434"/>
    </source>
</evidence>
<evidence type="ECO:0000256" key="9">
    <source>
        <dbReference type="ARBA" id="ARBA00023065"/>
    </source>
</evidence>
<name>A0ABD7PD45_KLEVA</name>
<evidence type="ECO:0000256" key="8">
    <source>
        <dbReference type="ARBA" id="ARBA00023053"/>
    </source>
</evidence>
<feature type="transmembrane region" description="Helical" evidence="14">
    <location>
        <begin position="153"/>
        <end position="175"/>
    </location>
</feature>
<reference evidence="15 16" key="1">
    <citation type="submission" date="2018-08" db="EMBL/GenBank/DDBJ databases">
        <authorList>
            <consortium name="Pathogen Informatics"/>
        </authorList>
    </citation>
    <scope>NUCLEOTIDE SEQUENCE [LARGE SCALE GENOMIC DNA]</scope>
    <source>
        <strain evidence="15 16">EuSCAPE_TR218</strain>
    </source>
</reference>
<dbReference type="InterPro" id="IPR001734">
    <property type="entry name" value="Na/solute_symporter"/>
</dbReference>
<proteinExistence type="inferred from homology"/>
<dbReference type="AlphaFoldDB" id="A0ABD7PD45"/>
<dbReference type="Pfam" id="PF00474">
    <property type="entry name" value="SSF"/>
    <property type="match status" value="1"/>
</dbReference>
<evidence type="ECO:0000256" key="14">
    <source>
        <dbReference type="SAM" id="Phobius"/>
    </source>
</evidence>
<evidence type="ECO:0000256" key="10">
    <source>
        <dbReference type="ARBA" id="ARBA00023136"/>
    </source>
</evidence>
<keyword evidence="4" id="KW-1003">Cell membrane</keyword>
<dbReference type="Proteomes" id="UP000258928">
    <property type="component" value="Unassembled WGS sequence"/>
</dbReference>
<evidence type="ECO:0000256" key="12">
    <source>
        <dbReference type="ARBA" id="ARBA00033708"/>
    </source>
</evidence>
<keyword evidence="8" id="KW-0915">Sodium</keyword>
<dbReference type="InterPro" id="IPR038377">
    <property type="entry name" value="Na/Glc_symporter_sf"/>
</dbReference>
<comment type="subcellular location">
    <subcellularLocation>
        <location evidence="1">Cell membrane</location>
        <topology evidence="1">Multi-pass membrane protein</topology>
    </subcellularLocation>
</comment>
<feature type="transmembrane region" description="Helical" evidence="14">
    <location>
        <begin position="433"/>
        <end position="453"/>
    </location>
</feature>
<dbReference type="CDD" id="cd10322">
    <property type="entry name" value="SLC5sbd"/>
    <property type="match status" value="1"/>
</dbReference>
<keyword evidence="11" id="KW-0739">Sodium transport</keyword>
<dbReference type="GO" id="GO:0015293">
    <property type="term" value="F:symporter activity"/>
    <property type="evidence" value="ECO:0007669"/>
    <property type="project" value="UniProtKB-KW"/>
</dbReference>
<feature type="transmembrane region" description="Helical" evidence="14">
    <location>
        <begin position="225"/>
        <end position="252"/>
    </location>
</feature>
<protein>
    <submittedName>
        <fullName evidence="15">Na+/solute symporter</fullName>
    </submittedName>
</protein>
<organism evidence="15 16">
    <name type="scientific">Klebsiella variicola</name>
    <dbReference type="NCBI Taxonomy" id="244366"/>
    <lineage>
        <taxon>Bacteria</taxon>
        <taxon>Pseudomonadati</taxon>
        <taxon>Pseudomonadota</taxon>
        <taxon>Gammaproteobacteria</taxon>
        <taxon>Enterobacterales</taxon>
        <taxon>Enterobacteriaceae</taxon>
        <taxon>Klebsiella/Raoultella group</taxon>
        <taxon>Klebsiella</taxon>
        <taxon>Klebsiella pneumoniae complex</taxon>
    </lineage>
</organism>
<keyword evidence="5 14" id="KW-0812">Transmembrane</keyword>
<keyword evidence="6" id="KW-0769">Symport</keyword>
<dbReference type="GO" id="GO:0005886">
    <property type="term" value="C:plasma membrane"/>
    <property type="evidence" value="ECO:0007669"/>
    <property type="project" value="UniProtKB-SubCell"/>
</dbReference>
<keyword evidence="7 14" id="KW-1133">Transmembrane helix</keyword>
<feature type="transmembrane region" description="Helical" evidence="14">
    <location>
        <begin position="77"/>
        <end position="97"/>
    </location>
</feature>
<feature type="transmembrane region" description="Helical" evidence="14">
    <location>
        <begin position="386"/>
        <end position="403"/>
    </location>
</feature>
<feature type="transmembrane region" description="Helical" evidence="14">
    <location>
        <begin position="264"/>
        <end position="288"/>
    </location>
</feature>
<evidence type="ECO:0000256" key="13">
    <source>
        <dbReference type="RuleBase" id="RU362091"/>
    </source>
</evidence>
<keyword evidence="9" id="KW-0406">Ion transport</keyword>